<name>A0A7I9UYZ8_9ACTN</name>
<evidence type="ECO:0000313" key="2">
    <source>
        <dbReference type="Proteomes" id="UP000444980"/>
    </source>
</evidence>
<evidence type="ECO:0000313" key="1">
    <source>
        <dbReference type="EMBL" id="GED98398.1"/>
    </source>
</evidence>
<protein>
    <submittedName>
        <fullName evidence="1">Uncharacterized protein</fullName>
    </submittedName>
</protein>
<comment type="caution">
    <text evidence="1">The sequence shown here is derived from an EMBL/GenBank/DDBJ whole genome shotgun (WGS) entry which is preliminary data.</text>
</comment>
<dbReference type="EMBL" id="BJOU01000002">
    <property type="protein sequence ID" value="GED98398.1"/>
    <property type="molecule type" value="Genomic_DNA"/>
</dbReference>
<gene>
    <name evidence="1" type="ORF">nbrc107697_24370</name>
</gene>
<proteinExistence type="predicted"/>
<reference evidence="2" key="1">
    <citation type="submission" date="2019-06" db="EMBL/GenBank/DDBJ databases">
        <title>Gordonia isolated from sludge of a wastewater treatment plant.</title>
        <authorList>
            <person name="Tamura T."/>
            <person name="Aoyama K."/>
            <person name="Kang Y."/>
            <person name="Saito S."/>
            <person name="Akiyama N."/>
            <person name="Yazawa K."/>
            <person name="Gonoi T."/>
            <person name="Mikami Y."/>
        </authorList>
    </citation>
    <scope>NUCLEOTIDE SEQUENCE [LARGE SCALE GENOMIC DNA]</scope>
    <source>
        <strain evidence="2">NBRC 107697</strain>
    </source>
</reference>
<accession>A0A7I9UYZ8</accession>
<sequence length="67" mass="7114">MPTIGAEARTEAAGNDIPSWCSRGMRKATPLARQVVAMAASRELARMTHRRVLVAVAGDGLVTRAPL</sequence>
<keyword evidence="2" id="KW-1185">Reference proteome</keyword>
<dbReference type="Proteomes" id="UP000444980">
    <property type="component" value="Unassembled WGS sequence"/>
</dbReference>
<dbReference type="AlphaFoldDB" id="A0A7I9UYZ8"/>
<organism evidence="1 2">
    <name type="scientific">Gordonia crocea</name>
    <dbReference type="NCBI Taxonomy" id="589162"/>
    <lineage>
        <taxon>Bacteria</taxon>
        <taxon>Bacillati</taxon>
        <taxon>Actinomycetota</taxon>
        <taxon>Actinomycetes</taxon>
        <taxon>Mycobacteriales</taxon>
        <taxon>Gordoniaceae</taxon>
        <taxon>Gordonia</taxon>
    </lineage>
</organism>